<evidence type="ECO:0000313" key="1">
    <source>
        <dbReference type="EMBL" id="EMG13529.1"/>
    </source>
</evidence>
<comment type="caution">
    <text evidence="1">The sequence shown here is derived from an EMBL/GenBank/DDBJ whole genome shotgun (WGS) entry which is preliminary data.</text>
</comment>
<sequence>MLSHSIPIKKRFKIGRFNTGIDLKEDTIDPYKIEYLNVYHKISFNASNTKGIDGGTKAERSFKLKCSAFLNSEYCFLWVITLSRSTEHNIIIAFALDYIELALTDFLSQHLRIFNFIETTHYTGFTLNLEFVPKPVEPHRSETLDPITNPTS</sequence>
<dbReference type="AlphaFoldDB" id="M3G0Y8"/>
<accession>M3G0Y8</accession>
<proteinExistence type="predicted"/>
<dbReference type="EMBL" id="AFME02000003">
    <property type="protein sequence ID" value="EMG13529.1"/>
    <property type="molecule type" value="Genomic_DNA"/>
</dbReference>
<name>M3G0Y8_LEPIR</name>
<organism evidence="1 2">
    <name type="scientific">Leptospira interrogans serovar Grippotyphosa str. LT2186</name>
    <dbReference type="NCBI Taxonomy" id="1001599"/>
    <lineage>
        <taxon>Bacteria</taxon>
        <taxon>Pseudomonadati</taxon>
        <taxon>Spirochaetota</taxon>
        <taxon>Spirochaetia</taxon>
        <taxon>Leptospirales</taxon>
        <taxon>Leptospiraceae</taxon>
        <taxon>Leptospira</taxon>
    </lineage>
</organism>
<reference evidence="1 2" key="1">
    <citation type="submission" date="2013-02" db="EMBL/GenBank/DDBJ databases">
        <authorList>
            <person name="Harkins D.M."/>
            <person name="Durkin A.S."/>
            <person name="Brinkac L.M."/>
            <person name="Haft D.H."/>
            <person name="Selengut J.D."/>
            <person name="Sanka R."/>
            <person name="DePew J."/>
            <person name="Purushe J."/>
            <person name="Tulsiani S.M."/>
            <person name="Graham G.C."/>
            <person name="Burns M.-A."/>
            <person name="Dohnt M.F."/>
            <person name="Smythe L.D."/>
            <person name="McKay D.B."/>
            <person name="Craig S.B."/>
            <person name="Vinetz J.M."/>
            <person name="Sutton G.G."/>
            <person name="Nierman W.C."/>
            <person name="Fouts D.E."/>
        </authorList>
    </citation>
    <scope>NUCLEOTIDE SEQUENCE [LARGE SCALE GENOMIC DNA]</scope>
    <source>
        <strain evidence="1 2">LT2186</strain>
    </source>
</reference>
<dbReference type="Proteomes" id="UP000011776">
    <property type="component" value="Unassembled WGS sequence"/>
</dbReference>
<evidence type="ECO:0000313" key="2">
    <source>
        <dbReference type="Proteomes" id="UP000011776"/>
    </source>
</evidence>
<dbReference type="BioCyc" id="LINT1001599:G11K9-4729-MONOMER"/>
<gene>
    <name evidence="1" type="ORF">LEP1GSC151_2525</name>
</gene>
<protein>
    <submittedName>
        <fullName evidence="1">Uncharacterized protein</fullName>
    </submittedName>
</protein>